<feature type="compositionally biased region" description="Basic and acidic residues" evidence="2">
    <location>
        <begin position="575"/>
        <end position="585"/>
    </location>
</feature>
<evidence type="ECO:0000256" key="1">
    <source>
        <dbReference type="SAM" id="Coils"/>
    </source>
</evidence>
<feature type="compositionally biased region" description="Polar residues" evidence="2">
    <location>
        <begin position="86"/>
        <end position="102"/>
    </location>
</feature>
<keyword evidence="4" id="KW-1185">Reference proteome</keyword>
<proteinExistence type="predicted"/>
<dbReference type="HOGENOM" id="CLU_378554_0_0_1"/>
<organism evidence="3 4">
    <name type="scientific">Cyphellophora europaea (strain CBS 101466)</name>
    <name type="common">Phialophora europaea</name>
    <dbReference type="NCBI Taxonomy" id="1220924"/>
    <lineage>
        <taxon>Eukaryota</taxon>
        <taxon>Fungi</taxon>
        <taxon>Dikarya</taxon>
        <taxon>Ascomycota</taxon>
        <taxon>Pezizomycotina</taxon>
        <taxon>Eurotiomycetes</taxon>
        <taxon>Chaetothyriomycetidae</taxon>
        <taxon>Chaetothyriales</taxon>
        <taxon>Cyphellophoraceae</taxon>
        <taxon>Cyphellophora</taxon>
    </lineage>
</organism>
<dbReference type="GeneID" id="19977882"/>
<dbReference type="GO" id="GO:0051015">
    <property type="term" value="F:actin filament binding"/>
    <property type="evidence" value="ECO:0007669"/>
    <property type="project" value="TreeGrafter"/>
</dbReference>
<dbReference type="EMBL" id="KB822715">
    <property type="protein sequence ID" value="ETN44363.1"/>
    <property type="molecule type" value="Genomic_DNA"/>
</dbReference>
<evidence type="ECO:0000313" key="3">
    <source>
        <dbReference type="EMBL" id="ETN44363.1"/>
    </source>
</evidence>
<feature type="region of interest" description="Disordered" evidence="2">
    <location>
        <begin position="545"/>
        <end position="610"/>
    </location>
</feature>
<feature type="compositionally biased region" description="Basic and acidic residues" evidence="2">
    <location>
        <begin position="555"/>
        <end position="567"/>
    </location>
</feature>
<evidence type="ECO:0000256" key="2">
    <source>
        <dbReference type="SAM" id="MobiDB-lite"/>
    </source>
</evidence>
<dbReference type="eggNOG" id="ENOG502S3YY">
    <property type="taxonomic scope" value="Eukaryota"/>
</dbReference>
<dbReference type="GO" id="GO:0000146">
    <property type="term" value="F:microfilament motor activity"/>
    <property type="evidence" value="ECO:0007669"/>
    <property type="project" value="TreeGrafter"/>
</dbReference>
<feature type="compositionally biased region" description="Basic and acidic residues" evidence="2">
    <location>
        <begin position="593"/>
        <end position="603"/>
    </location>
</feature>
<evidence type="ECO:0000313" key="4">
    <source>
        <dbReference type="Proteomes" id="UP000030752"/>
    </source>
</evidence>
<dbReference type="AlphaFoldDB" id="W2S8M1"/>
<dbReference type="GO" id="GO:0016460">
    <property type="term" value="C:myosin II complex"/>
    <property type="evidence" value="ECO:0007669"/>
    <property type="project" value="TreeGrafter"/>
</dbReference>
<dbReference type="OrthoDB" id="6365728at2759"/>
<feature type="region of interest" description="Disordered" evidence="2">
    <location>
        <begin position="250"/>
        <end position="286"/>
    </location>
</feature>
<dbReference type="GO" id="GO:0032982">
    <property type="term" value="C:myosin filament"/>
    <property type="evidence" value="ECO:0007669"/>
    <property type="project" value="TreeGrafter"/>
</dbReference>
<feature type="region of interest" description="Disordered" evidence="2">
    <location>
        <begin position="160"/>
        <end position="233"/>
    </location>
</feature>
<dbReference type="PANTHER" id="PTHR45615:SF40">
    <property type="entry name" value="MYOSIN HEAVY CHAIN, NON-MUSCLE"/>
    <property type="match status" value="1"/>
</dbReference>
<dbReference type="VEuPathDB" id="FungiDB:HMPREF1541_10543"/>
<dbReference type="InParanoid" id="W2S8M1"/>
<accession>W2S8M1</accession>
<reference evidence="3 4" key="1">
    <citation type="submission" date="2013-03" db="EMBL/GenBank/DDBJ databases">
        <title>The Genome Sequence of Phialophora europaea CBS 101466.</title>
        <authorList>
            <consortium name="The Broad Institute Genomics Platform"/>
            <person name="Cuomo C."/>
            <person name="de Hoog S."/>
            <person name="Gorbushina A."/>
            <person name="Walker B."/>
            <person name="Young S.K."/>
            <person name="Zeng Q."/>
            <person name="Gargeya S."/>
            <person name="Fitzgerald M."/>
            <person name="Haas B."/>
            <person name="Abouelleil A."/>
            <person name="Allen A.W."/>
            <person name="Alvarado L."/>
            <person name="Arachchi H.M."/>
            <person name="Berlin A.M."/>
            <person name="Chapman S.B."/>
            <person name="Gainer-Dewar J."/>
            <person name="Goldberg J."/>
            <person name="Griggs A."/>
            <person name="Gujja S."/>
            <person name="Hansen M."/>
            <person name="Howarth C."/>
            <person name="Imamovic A."/>
            <person name="Ireland A."/>
            <person name="Larimer J."/>
            <person name="McCowan C."/>
            <person name="Murphy C."/>
            <person name="Pearson M."/>
            <person name="Poon T.W."/>
            <person name="Priest M."/>
            <person name="Roberts A."/>
            <person name="Saif S."/>
            <person name="Shea T."/>
            <person name="Sisk P."/>
            <person name="Sykes S."/>
            <person name="Wortman J."/>
            <person name="Nusbaum C."/>
            <person name="Birren B."/>
        </authorList>
    </citation>
    <scope>NUCLEOTIDE SEQUENCE [LARGE SCALE GENOMIC DNA]</scope>
    <source>
        <strain evidence="3 4">CBS 101466</strain>
    </source>
</reference>
<dbReference type="STRING" id="1220924.W2S8M1"/>
<protein>
    <submittedName>
        <fullName evidence="3">Uncharacterized protein</fullName>
    </submittedName>
</protein>
<gene>
    <name evidence="3" type="ORF">HMPREF1541_10543</name>
</gene>
<dbReference type="PANTHER" id="PTHR45615">
    <property type="entry name" value="MYOSIN HEAVY CHAIN, NON-MUSCLE"/>
    <property type="match status" value="1"/>
</dbReference>
<feature type="region of interest" description="Disordered" evidence="2">
    <location>
        <begin position="1"/>
        <end position="120"/>
    </location>
</feature>
<dbReference type="Proteomes" id="UP000030752">
    <property type="component" value="Unassembled WGS sequence"/>
</dbReference>
<sequence>MGESHEKPTGTAQENVGWARRDSERLQSSMPPPAAAFFSKAKGPDQPGFRRSHSRSRTRSLTQSMIARMQPTVADASEDEAKSPGARSSATSLELNSANTSDIGEKLSNKASAISAAPQSHEAIGEPLKAFYSTPNVASDTTTSPPQRPVDYQTQYATYGYPAVPGSFPSPLQRGVDTPTQNRHLVAGYSSPHQRPTDSRGQAPQDLTPTPTISPPLSPRLVHQQPMYSSPPVPYHYGYPPQVGHGQGMATGYYPAVDPQYMPSPPMTQPDGARTSSESNQDEHQRDWHKITGVLPELNRILAHYQDQKGQASSKDSFAKQLDFQRTQEMARIRVELEANKEEYEKVIQRLVSESFQYKRDIKERDEKINKMQAMIDDLKIQQEEFREVKTKYEESTAQLEKARNEHGLLSSKHDQTSSELQSLNKTCEALRKKHDEVVADVQYHRNKCQEATAAADQARLAKEDLVSVKMRLEENLEDMRRRHHGREEKHQSDLKVLRKEHDAALDAKDKEKHNAAMEHKGIVAGLSAELTGLMERHTRCKKELEAARTSTASAEKKLEDRTRDMEAQATHYRQQIDAKSRDMEAQASQYKQRLEAKSKEMGEQATSHRQQLETQLASLTSQRHRELDTLRDEQAQALRRLHQDQEAEVSRVAEENAKQMQKVHTELDSQKDIFDQYKKETDDLRAGHGELAATLVAWNRRQQEWQAEQNKLSKVLESLGLTAATSTKEEA</sequence>
<keyword evidence="1" id="KW-0175">Coiled coil</keyword>
<dbReference type="GO" id="GO:0005737">
    <property type="term" value="C:cytoplasm"/>
    <property type="evidence" value="ECO:0007669"/>
    <property type="project" value="TreeGrafter"/>
</dbReference>
<feature type="compositionally biased region" description="Polar residues" evidence="2">
    <location>
        <begin position="191"/>
        <end position="202"/>
    </location>
</feature>
<dbReference type="RefSeq" id="XP_008713436.1">
    <property type="nucleotide sequence ID" value="XM_008715214.1"/>
</dbReference>
<feature type="coiled-coil region" evidence="1">
    <location>
        <begin position="330"/>
        <end position="490"/>
    </location>
</feature>
<name>W2S8M1_CYPE1</name>